<feature type="transmembrane region" description="Helical" evidence="1">
    <location>
        <begin position="91"/>
        <end position="110"/>
    </location>
</feature>
<feature type="transmembrane region" description="Helical" evidence="1">
    <location>
        <begin position="20"/>
        <end position="38"/>
    </location>
</feature>
<gene>
    <name evidence="2" type="ORF">SAMN04487949_3681</name>
</gene>
<keyword evidence="1" id="KW-0472">Membrane</keyword>
<keyword evidence="3" id="KW-1185">Reference proteome</keyword>
<dbReference type="OrthoDB" id="342532at2157"/>
<feature type="transmembrane region" description="Helical" evidence="1">
    <location>
        <begin position="160"/>
        <end position="182"/>
    </location>
</feature>
<evidence type="ECO:0000313" key="3">
    <source>
        <dbReference type="Proteomes" id="UP000199451"/>
    </source>
</evidence>
<keyword evidence="1" id="KW-1133">Transmembrane helix</keyword>
<sequence length="201" mass="21249">MSQALPEERIIEDARRNAAIAWVLTALLVVVAAVSFFAGLFVDMAVAAVAAAVVLVPAFAHRTWTRTVPWPILLLASLPLVVRAFEPSFLADTVAALGIAALALLVVVVLQLTTTVSMTPNVAIGVVVIATLATAGFWALGSAASARYLGTGFVETNDQLMGIFTSALVASLAAALLFRWYFGRVLEANREAEPIEEVRTV</sequence>
<dbReference type="RefSeq" id="WP_089699880.1">
    <property type="nucleotide sequence ID" value="NZ_FNHL01000008.1"/>
</dbReference>
<dbReference type="Proteomes" id="UP000199451">
    <property type="component" value="Unassembled WGS sequence"/>
</dbReference>
<dbReference type="AlphaFoldDB" id="A0A1G9ZMJ8"/>
<dbReference type="EMBL" id="FNHL01000008">
    <property type="protein sequence ID" value="SDN22365.1"/>
    <property type="molecule type" value="Genomic_DNA"/>
</dbReference>
<proteinExistence type="predicted"/>
<feature type="transmembrane region" description="Helical" evidence="1">
    <location>
        <begin position="122"/>
        <end position="140"/>
    </location>
</feature>
<protein>
    <submittedName>
        <fullName evidence="2">Uncharacterized protein</fullName>
    </submittedName>
</protein>
<accession>A0A1G9ZMJ8</accession>
<name>A0A1G9ZMJ8_9EURY</name>
<organism evidence="2 3">
    <name type="scientific">Halogranum gelatinilyticum</name>
    <dbReference type="NCBI Taxonomy" id="660521"/>
    <lineage>
        <taxon>Archaea</taxon>
        <taxon>Methanobacteriati</taxon>
        <taxon>Methanobacteriota</taxon>
        <taxon>Stenosarchaea group</taxon>
        <taxon>Halobacteria</taxon>
        <taxon>Halobacteriales</taxon>
        <taxon>Haloferacaceae</taxon>
    </lineage>
</organism>
<evidence type="ECO:0000313" key="2">
    <source>
        <dbReference type="EMBL" id="SDN22365.1"/>
    </source>
</evidence>
<keyword evidence="1" id="KW-0812">Transmembrane</keyword>
<reference evidence="3" key="1">
    <citation type="submission" date="2016-10" db="EMBL/GenBank/DDBJ databases">
        <authorList>
            <person name="Varghese N."/>
            <person name="Submissions S."/>
        </authorList>
    </citation>
    <scope>NUCLEOTIDE SEQUENCE [LARGE SCALE GENOMIC DNA]</scope>
    <source>
        <strain evidence="3">CGMCC 1.10119</strain>
    </source>
</reference>
<evidence type="ECO:0000256" key="1">
    <source>
        <dbReference type="SAM" id="Phobius"/>
    </source>
</evidence>
<dbReference type="STRING" id="660521.SAMN04487949_3681"/>